<keyword evidence="10" id="KW-1185">Reference proteome</keyword>
<feature type="active site" evidence="6">
    <location>
        <position position="296"/>
    </location>
</feature>
<evidence type="ECO:0000259" key="8">
    <source>
        <dbReference type="Pfam" id="PF00171"/>
    </source>
</evidence>
<dbReference type="PANTHER" id="PTHR43521:SF1">
    <property type="entry name" value="ALPHA-AMINOADIPIC SEMIALDEHYDE DEHYDROGENASE"/>
    <property type="match status" value="1"/>
</dbReference>
<organism evidence="9 10">
    <name type="scientific">Clavelina lepadiformis</name>
    <name type="common">Light-bulb sea squirt</name>
    <name type="synonym">Ascidia lepadiformis</name>
    <dbReference type="NCBI Taxonomy" id="159417"/>
    <lineage>
        <taxon>Eukaryota</taxon>
        <taxon>Metazoa</taxon>
        <taxon>Chordata</taxon>
        <taxon>Tunicata</taxon>
        <taxon>Ascidiacea</taxon>
        <taxon>Aplousobranchia</taxon>
        <taxon>Clavelinidae</taxon>
        <taxon>Clavelina</taxon>
    </lineage>
</organism>
<dbReference type="SUPFAM" id="SSF53720">
    <property type="entry name" value="ALDH-like"/>
    <property type="match status" value="1"/>
</dbReference>
<dbReference type="InterPro" id="IPR015590">
    <property type="entry name" value="Aldehyde_DH_dom"/>
</dbReference>
<dbReference type="Proteomes" id="UP001642483">
    <property type="component" value="Unassembled WGS sequence"/>
</dbReference>
<comment type="subunit">
    <text evidence="2">Homotetramer.</text>
</comment>
<evidence type="ECO:0000256" key="5">
    <source>
        <dbReference type="ARBA" id="ARBA00024226"/>
    </source>
</evidence>
<accession>A0ABP0FQ15</accession>
<dbReference type="Pfam" id="PF00171">
    <property type="entry name" value="Aldedh"/>
    <property type="match status" value="1"/>
</dbReference>
<dbReference type="PANTHER" id="PTHR43521">
    <property type="entry name" value="ALPHA-AMINOADIPIC SEMIALDEHYDE DEHYDROGENASE"/>
    <property type="match status" value="1"/>
</dbReference>
<dbReference type="InterPro" id="IPR044638">
    <property type="entry name" value="ALDH7A1-like"/>
</dbReference>
<evidence type="ECO:0000256" key="3">
    <source>
        <dbReference type="ARBA" id="ARBA00023002"/>
    </source>
</evidence>
<keyword evidence="4" id="KW-0520">NAD</keyword>
<dbReference type="InterPro" id="IPR029510">
    <property type="entry name" value="Ald_DH_CS_GLU"/>
</dbReference>
<dbReference type="CDD" id="cd07130">
    <property type="entry name" value="ALDH_F7_AASADH"/>
    <property type="match status" value="1"/>
</dbReference>
<sequence length="540" mass="58252">MLKLSKRSVINQVKYVTACQFSTTKKLSSDLLIDQPKYEWLKELGLNADNDGVFDGSWRPGSGPVVTSLCPSNNEPIARIATGALSDYQGVVNNAKEAWKVWADIPAPQRGEIVRQIGHALREKKTLLGNLEALEVGKIAVEGAGEVQEFIDVCDYAVGLSRMIPGMVFPSERPGHALIENWNPVGLVGVITAFNFPIAVYGWNTAIALTCGNSVLWKPAPTVNLSTIATQKIMESVLRENDLPPAICSLICGGADVGSEMADDTRVDLLSFTGSTAVGQKVGVAVQQRFGRKILELGGNNAIIVMEDGDLDMVVRSTLFASVGTQGQRCTTARRLILHESIYDNVLERLKKAYAQVRVGDALEEGTIYGPLHSKAGVDLYCATVNEAKRMGGKIEVGGNVISRPGNFVEPTIVTGLAHDCPVVLKESFVPILYVLKLEGDLNDAIKWNNEVDQGLTSSLFTQNLSSIFKWMGPKGSDCGIVNVNIPTSGAEIGGAFGGEKHTGGGRESGSDSWKQYMRRSTCTINYSKDLPLSQGIKFE</sequence>
<evidence type="ECO:0000313" key="9">
    <source>
        <dbReference type="EMBL" id="CAK8680073.1"/>
    </source>
</evidence>
<dbReference type="EC" id="1.2.1.3" evidence="5"/>
<reference evidence="9 10" key="1">
    <citation type="submission" date="2024-02" db="EMBL/GenBank/DDBJ databases">
        <authorList>
            <person name="Daric V."/>
            <person name="Darras S."/>
        </authorList>
    </citation>
    <scope>NUCLEOTIDE SEQUENCE [LARGE SCALE GENOMIC DNA]</scope>
</reference>
<comment type="similarity">
    <text evidence="1 7">Belongs to the aldehyde dehydrogenase family.</text>
</comment>
<dbReference type="PROSITE" id="PS00687">
    <property type="entry name" value="ALDEHYDE_DEHYDR_GLU"/>
    <property type="match status" value="1"/>
</dbReference>
<comment type="caution">
    <text evidence="9">The sequence shown here is derived from an EMBL/GenBank/DDBJ whole genome shotgun (WGS) entry which is preliminary data.</text>
</comment>
<name>A0ABP0FQ15_CLALP</name>
<gene>
    <name evidence="9" type="ORF">CVLEPA_LOCUS10361</name>
</gene>
<dbReference type="EMBL" id="CAWYQH010000068">
    <property type="protein sequence ID" value="CAK8680073.1"/>
    <property type="molecule type" value="Genomic_DNA"/>
</dbReference>
<evidence type="ECO:0000256" key="4">
    <source>
        <dbReference type="ARBA" id="ARBA00023027"/>
    </source>
</evidence>
<dbReference type="Gene3D" id="3.40.309.10">
    <property type="entry name" value="Aldehyde Dehydrogenase, Chain A, domain 2"/>
    <property type="match status" value="1"/>
</dbReference>
<evidence type="ECO:0000256" key="6">
    <source>
        <dbReference type="PROSITE-ProRule" id="PRU10007"/>
    </source>
</evidence>
<proteinExistence type="inferred from homology"/>
<dbReference type="InterPro" id="IPR016163">
    <property type="entry name" value="Ald_DH_C"/>
</dbReference>
<evidence type="ECO:0000256" key="2">
    <source>
        <dbReference type="ARBA" id="ARBA00011881"/>
    </source>
</evidence>
<evidence type="ECO:0000256" key="7">
    <source>
        <dbReference type="RuleBase" id="RU003345"/>
    </source>
</evidence>
<dbReference type="InterPro" id="IPR016162">
    <property type="entry name" value="Ald_DH_N"/>
</dbReference>
<dbReference type="InterPro" id="IPR016161">
    <property type="entry name" value="Ald_DH/histidinol_DH"/>
</dbReference>
<dbReference type="Gene3D" id="3.40.605.10">
    <property type="entry name" value="Aldehyde Dehydrogenase, Chain A, domain 1"/>
    <property type="match status" value="1"/>
</dbReference>
<evidence type="ECO:0000256" key="1">
    <source>
        <dbReference type="ARBA" id="ARBA00009986"/>
    </source>
</evidence>
<keyword evidence="3 7" id="KW-0560">Oxidoreductase</keyword>
<evidence type="ECO:0000313" key="10">
    <source>
        <dbReference type="Proteomes" id="UP001642483"/>
    </source>
</evidence>
<protein>
    <recommendedName>
        <fullName evidence="5">aldehyde dehydrogenase (NAD(+))</fullName>
        <ecNumber evidence="5">1.2.1.3</ecNumber>
    </recommendedName>
</protein>
<feature type="domain" description="Aldehyde dehydrogenase" evidence="8">
    <location>
        <begin position="58"/>
        <end position="521"/>
    </location>
</feature>